<reference evidence="1" key="2">
    <citation type="submission" date="2020-11" db="EMBL/GenBank/DDBJ databases">
        <authorList>
            <person name="McCartney M.A."/>
            <person name="Auch B."/>
            <person name="Kono T."/>
            <person name="Mallez S."/>
            <person name="Becker A."/>
            <person name="Gohl D.M."/>
            <person name="Silverstein K.A.T."/>
            <person name="Koren S."/>
            <person name="Bechman K.B."/>
            <person name="Herman A."/>
            <person name="Abrahante J.E."/>
            <person name="Garbe J."/>
        </authorList>
    </citation>
    <scope>NUCLEOTIDE SEQUENCE</scope>
    <source>
        <strain evidence="1">Duluth1</strain>
        <tissue evidence="1">Whole animal</tissue>
    </source>
</reference>
<dbReference type="Proteomes" id="UP000828390">
    <property type="component" value="Unassembled WGS sequence"/>
</dbReference>
<reference evidence="1" key="1">
    <citation type="journal article" date="2019" name="bioRxiv">
        <title>The Genome of the Zebra Mussel, Dreissena polymorpha: A Resource for Invasive Species Research.</title>
        <authorList>
            <person name="McCartney M.A."/>
            <person name="Auch B."/>
            <person name="Kono T."/>
            <person name="Mallez S."/>
            <person name="Zhang Y."/>
            <person name="Obille A."/>
            <person name="Becker A."/>
            <person name="Abrahante J.E."/>
            <person name="Garbe J."/>
            <person name="Badalamenti J.P."/>
            <person name="Herman A."/>
            <person name="Mangelson H."/>
            <person name="Liachko I."/>
            <person name="Sullivan S."/>
            <person name="Sone E.D."/>
            <person name="Koren S."/>
            <person name="Silverstein K.A.T."/>
            <person name="Beckman K.B."/>
            <person name="Gohl D.M."/>
        </authorList>
    </citation>
    <scope>NUCLEOTIDE SEQUENCE</scope>
    <source>
        <strain evidence="1">Duluth1</strain>
        <tissue evidence="1">Whole animal</tissue>
    </source>
</reference>
<comment type="caution">
    <text evidence="1">The sequence shown here is derived from an EMBL/GenBank/DDBJ whole genome shotgun (WGS) entry which is preliminary data.</text>
</comment>
<dbReference type="EMBL" id="JAIWYP010000009">
    <property type="protein sequence ID" value="KAH3775890.1"/>
    <property type="molecule type" value="Genomic_DNA"/>
</dbReference>
<evidence type="ECO:0000313" key="1">
    <source>
        <dbReference type="EMBL" id="KAH3775890.1"/>
    </source>
</evidence>
<keyword evidence="2" id="KW-1185">Reference proteome</keyword>
<accession>A0A9D4ECS5</accession>
<evidence type="ECO:0000313" key="2">
    <source>
        <dbReference type="Proteomes" id="UP000828390"/>
    </source>
</evidence>
<name>A0A9D4ECS5_DREPO</name>
<protein>
    <submittedName>
        <fullName evidence="1">Uncharacterized protein</fullName>
    </submittedName>
</protein>
<organism evidence="1 2">
    <name type="scientific">Dreissena polymorpha</name>
    <name type="common">Zebra mussel</name>
    <name type="synonym">Mytilus polymorpha</name>
    <dbReference type="NCBI Taxonomy" id="45954"/>
    <lineage>
        <taxon>Eukaryota</taxon>
        <taxon>Metazoa</taxon>
        <taxon>Spiralia</taxon>
        <taxon>Lophotrochozoa</taxon>
        <taxon>Mollusca</taxon>
        <taxon>Bivalvia</taxon>
        <taxon>Autobranchia</taxon>
        <taxon>Heteroconchia</taxon>
        <taxon>Euheterodonta</taxon>
        <taxon>Imparidentia</taxon>
        <taxon>Neoheterodontei</taxon>
        <taxon>Myida</taxon>
        <taxon>Dreissenoidea</taxon>
        <taxon>Dreissenidae</taxon>
        <taxon>Dreissena</taxon>
    </lineage>
</organism>
<gene>
    <name evidence="1" type="ORF">DPMN_177300</name>
</gene>
<dbReference type="AlphaFoldDB" id="A0A9D4ECS5"/>
<proteinExistence type="predicted"/>
<sequence length="71" mass="8108">MIALIRTTLTKVGCYVVLSSGDADVEIVKSTVYLSRRSTKTLVDVDTDLHILILRYFERDNKTIYIRSDVN</sequence>